<reference evidence="6" key="1">
    <citation type="journal article" date="2016" name="Nat. Genet.">
        <title>A high-quality carrot genome assembly provides new insights into carotenoid accumulation and asterid genome evolution.</title>
        <authorList>
            <person name="Iorizzo M."/>
            <person name="Ellison S."/>
            <person name="Senalik D."/>
            <person name="Zeng P."/>
            <person name="Satapoomin P."/>
            <person name="Huang J."/>
            <person name="Bowman M."/>
            <person name="Iovene M."/>
            <person name="Sanseverino W."/>
            <person name="Cavagnaro P."/>
            <person name="Yildiz M."/>
            <person name="Macko-Podgorni A."/>
            <person name="Moranska E."/>
            <person name="Grzebelus E."/>
            <person name="Grzebelus D."/>
            <person name="Ashrafi H."/>
            <person name="Zheng Z."/>
            <person name="Cheng S."/>
            <person name="Spooner D."/>
            <person name="Van Deynze A."/>
            <person name="Simon P."/>
        </authorList>
    </citation>
    <scope>NUCLEOTIDE SEQUENCE</scope>
    <source>
        <tissue evidence="6">Leaf</tissue>
    </source>
</reference>
<evidence type="ECO:0000256" key="4">
    <source>
        <dbReference type="PROSITE-ProRule" id="PRU00325"/>
    </source>
</evidence>
<feature type="domain" description="SWIM-type" evidence="5">
    <location>
        <begin position="539"/>
        <end position="577"/>
    </location>
</feature>
<dbReference type="InterPro" id="IPR006564">
    <property type="entry name" value="Znf_PMZ"/>
</dbReference>
<proteinExistence type="predicted"/>
<evidence type="ECO:0000256" key="1">
    <source>
        <dbReference type="ARBA" id="ARBA00022723"/>
    </source>
</evidence>
<name>A0AAF1ANU9_DAUCS</name>
<evidence type="ECO:0000259" key="5">
    <source>
        <dbReference type="PROSITE" id="PS50966"/>
    </source>
</evidence>
<dbReference type="PANTHER" id="PTHR47718:SF8">
    <property type="entry name" value="PROTEIN FAR1-RELATED SEQUENCE"/>
    <property type="match status" value="1"/>
</dbReference>
<evidence type="ECO:0000313" key="7">
    <source>
        <dbReference type="Proteomes" id="UP000077755"/>
    </source>
</evidence>
<evidence type="ECO:0000256" key="2">
    <source>
        <dbReference type="ARBA" id="ARBA00022771"/>
    </source>
</evidence>
<evidence type="ECO:0000256" key="3">
    <source>
        <dbReference type="ARBA" id="ARBA00022833"/>
    </source>
</evidence>
<dbReference type="PROSITE" id="PS50966">
    <property type="entry name" value="ZF_SWIM"/>
    <property type="match status" value="1"/>
</dbReference>
<dbReference type="KEGG" id="dcr:108207429"/>
<keyword evidence="1" id="KW-0479">Metal-binding</keyword>
<gene>
    <name evidence="6" type="ORF">DCAR_0206586</name>
</gene>
<dbReference type="AlphaFoldDB" id="A0AAF1ANU9"/>
<protein>
    <recommendedName>
        <fullName evidence="5">SWIM-type domain-containing protein</fullName>
    </recommendedName>
</protein>
<organism evidence="6 7">
    <name type="scientific">Daucus carota subsp. sativus</name>
    <name type="common">Carrot</name>
    <dbReference type="NCBI Taxonomy" id="79200"/>
    <lineage>
        <taxon>Eukaryota</taxon>
        <taxon>Viridiplantae</taxon>
        <taxon>Streptophyta</taxon>
        <taxon>Embryophyta</taxon>
        <taxon>Tracheophyta</taxon>
        <taxon>Spermatophyta</taxon>
        <taxon>Magnoliopsida</taxon>
        <taxon>eudicotyledons</taxon>
        <taxon>Gunneridae</taxon>
        <taxon>Pentapetalae</taxon>
        <taxon>asterids</taxon>
        <taxon>campanulids</taxon>
        <taxon>Apiales</taxon>
        <taxon>Apiaceae</taxon>
        <taxon>Apioideae</taxon>
        <taxon>Scandiceae</taxon>
        <taxon>Daucinae</taxon>
        <taxon>Daucus</taxon>
        <taxon>Daucus sect. Daucus</taxon>
    </lineage>
</organism>
<dbReference type="InterPro" id="IPR018289">
    <property type="entry name" value="MULE_transposase_dom"/>
</dbReference>
<dbReference type="InterPro" id="IPR004330">
    <property type="entry name" value="FAR1_DNA_bnd_dom"/>
</dbReference>
<sequence>MNTVSQTSRHLNFDDYSLEDIGIPITPTKTNEIDESMVPKVGLEFETEEAAYMFYKAYAEKAGFGIRRSKMHKGRSGEILDRVFVCACEGQRASDKRDDVVKQHRPETRFGCKAKLSVSSRSNGKYRIYKFISEHSHDLVSPSKSHFLRSHRSLNDIQRFQIDMAQSSGITPKASMDLLARQAGGRENVGFIRDDYKNYLRTKRTIQMKFGDTGGVLEYLQKKQAEDPNFTYAIQVDVEDLITNIFWADARMKVDYDRFGDVVCFDTTYRKHKEGRPLALFVGVNHHKQSIIFGGALLYDETIETFEWLFDTFSRTMSGRKPNTILTDQDAAMDKALSTQWPETKHRLCVWHMYQNAAKHLSGIFDKFKSFAKEFSSCVYDHDEVSEFIRAWDDMLEKYNLKDNEWLKKLYENKEKWALVYGRETFSADMSTTQRSESMTSKVKQYISYKHDLLQFFQHFQNLLDDRRYDESKADTKSSISMPALPYPAEILKHAASVYTLEVFKIFHEEVWKTWNCNIEILQEVQTITEYKVTSEKPYSHIVKFDSNDCSVTCSCKKFEFVGILCAHSLKIFFLKNIKRVPDGYIKKRWTKNAKVASTSIPQYLSTDDDPKIATRRRYKELSYVFNRLAERAAETEETYQIAVVGNG</sequence>
<keyword evidence="3" id="KW-0862">Zinc</keyword>
<dbReference type="Pfam" id="PF04434">
    <property type="entry name" value="SWIM"/>
    <property type="match status" value="1"/>
</dbReference>
<keyword evidence="2 4" id="KW-0863">Zinc-finger</keyword>
<dbReference type="Proteomes" id="UP000077755">
    <property type="component" value="Chromosome 2"/>
</dbReference>
<dbReference type="Pfam" id="PF10551">
    <property type="entry name" value="MULE"/>
    <property type="match status" value="1"/>
</dbReference>
<dbReference type="PANTHER" id="PTHR47718">
    <property type="entry name" value="OS01G0519700 PROTEIN"/>
    <property type="match status" value="1"/>
</dbReference>
<dbReference type="GO" id="GO:0008270">
    <property type="term" value="F:zinc ion binding"/>
    <property type="evidence" value="ECO:0007669"/>
    <property type="project" value="UniProtKB-KW"/>
</dbReference>
<reference evidence="6" key="2">
    <citation type="submission" date="2022-03" db="EMBL/GenBank/DDBJ databases">
        <title>Draft title - Genomic analysis of global carrot germplasm unveils the trajectory of domestication and the origin of high carotenoid orange carrot.</title>
        <authorList>
            <person name="Iorizzo M."/>
            <person name="Ellison S."/>
            <person name="Senalik D."/>
            <person name="Macko-Podgorni A."/>
            <person name="Grzebelus D."/>
            <person name="Bostan H."/>
            <person name="Rolling W."/>
            <person name="Curaba J."/>
            <person name="Simon P."/>
        </authorList>
    </citation>
    <scope>NUCLEOTIDE SEQUENCE</scope>
    <source>
        <tissue evidence="6">Leaf</tissue>
    </source>
</reference>
<dbReference type="SMART" id="SM00575">
    <property type="entry name" value="ZnF_PMZ"/>
    <property type="match status" value="1"/>
</dbReference>
<evidence type="ECO:0000313" key="6">
    <source>
        <dbReference type="EMBL" id="WOG87362.1"/>
    </source>
</evidence>
<dbReference type="EMBL" id="CP093344">
    <property type="protein sequence ID" value="WOG87362.1"/>
    <property type="molecule type" value="Genomic_DNA"/>
</dbReference>
<dbReference type="InterPro" id="IPR007527">
    <property type="entry name" value="Znf_SWIM"/>
</dbReference>
<dbReference type="Pfam" id="PF03101">
    <property type="entry name" value="FAR1"/>
    <property type="match status" value="1"/>
</dbReference>
<keyword evidence="7" id="KW-1185">Reference proteome</keyword>
<accession>A0AAF1ANU9</accession>